<dbReference type="EMBL" id="AB972539">
    <property type="protein sequence ID" value="BAP46831.1"/>
    <property type="molecule type" value="Genomic_DNA"/>
</dbReference>
<evidence type="ECO:0000256" key="1">
    <source>
        <dbReference type="SAM" id="MobiDB-lite"/>
    </source>
</evidence>
<proteinExistence type="predicted"/>
<dbReference type="AlphaFoldDB" id="A0A089ZZ69"/>
<reference evidence="2" key="1">
    <citation type="submission" date="2014-07" db="EMBL/GenBank/DDBJ databases">
        <title>Unique plasmid whose copy number varies in growth phase dependent manner.</title>
        <authorList>
            <person name="Akasaka N."/>
            <person name="Astuti W."/>
            <person name="Ishii Y."/>
            <person name="Hidese R."/>
            <person name="Sakoda H."/>
            <person name="Fujiwara S."/>
        </authorList>
    </citation>
    <scope>NUCLEOTIDE SEQUENCE</scope>
    <source>
        <strain evidence="2">KGMA0119</strain>
        <plasmid evidence="2">pGE3</plasmid>
    </source>
</reference>
<feature type="region of interest" description="Disordered" evidence="1">
    <location>
        <begin position="90"/>
        <end position="135"/>
    </location>
</feature>
<sequence length="135" mass="14829">MKARHSHFLTAQRPTERRYRLELSDDLGSLRPLVPPHPDFSSGVHGGFPSCCRPPVRHTFDAPAPPVERTEYRFSHLAGSCPVTGLVGRPGTWPFPRRPNSDAGIKDQIGSNGGISPPSARCNRTSPIKGIRLQQ</sequence>
<protein>
    <submittedName>
        <fullName evidence="2">Uncharacterized protein</fullName>
    </submittedName>
</protein>
<keyword evidence="2" id="KW-0614">Plasmid</keyword>
<geneLocation type="plasmid" evidence="2">
    <name>pGE3</name>
</geneLocation>
<name>A0A089ZZ69_KOMEU</name>
<evidence type="ECO:0000313" key="2">
    <source>
        <dbReference type="EMBL" id="BAP46831.1"/>
    </source>
</evidence>
<organism evidence="2">
    <name type="scientific">Komagataeibacter europaeus</name>
    <name type="common">Gluconacetobacter europaeus</name>
    <dbReference type="NCBI Taxonomy" id="33995"/>
    <lineage>
        <taxon>Bacteria</taxon>
        <taxon>Pseudomonadati</taxon>
        <taxon>Pseudomonadota</taxon>
        <taxon>Alphaproteobacteria</taxon>
        <taxon>Acetobacterales</taxon>
        <taxon>Acetobacteraceae</taxon>
        <taxon>Komagataeibacter</taxon>
    </lineage>
</organism>
<accession>A0A089ZZ69</accession>